<comment type="caution">
    <text evidence="2">The sequence shown here is derived from an EMBL/GenBank/DDBJ whole genome shotgun (WGS) entry which is preliminary data.</text>
</comment>
<organism evidence="2 3">
    <name type="scientific">Roseococcus pinisoli</name>
    <dbReference type="NCBI Taxonomy" id="2835040"/>
    <lineage>
        <taxon>Bacteria</taxon>
        <taxon>Pseudomonadati</taxon>
        <taxon>Pseudomonadota</taxon>
        <taxon>Alphaproteobacteria</taxon>
        <taxon>Acetobacterales</taxon>
        <taxon>Roseomonadaceae</taxon>
        <taxon>Roseococcus</taxon>
    </lineage>
</organism>
<dbReference type="PANTHER" id="PTHR28152:SF1">
    <property type="entry name" value="HYDROXYACYL-THIOESTER DEHYDRATASE TYPE 2, MITOCHONDRIAL"/>
    <property type="match status" value="1"/>
</dbReference>
<dbReference type="SUPFAM" id="SSF54637">
    <property type="entry name" value="Thioesterase/thiol ester dehydrase-isomerase"/>
    <property type="match status" value="2"/>
</dbReference>
<dbReference type="InterPro" id="IPR029069">
    <property type="entry name" value="HotDog_dom_sf"/>
</dbReference>
<accession>A0ABS5QG40</accession>
<dbReference type="Pfam" id="PF13452">
    <property type="entry name" value="FAS1_DH_region"/>
    <property type="match status" value="1"/>
</dbReference>
<proteinExistence type="predicted"/>
<evidence type="ECO:0000313" key="2">
    <source>
        <dbReference type="EMBL" id="MBS7811503.1"/>
    </source>
</evidence>
<dbReference type="Proteomes" id="UP000766336">
    <property type="component" value="Unassembled WGS sequence"/>
</dbReference>
<evidence type="ECO:0000313" key="3">
    <source>
        <dbReference type="Proteomes" id="UP000766336"/>
    </source>
</evidence>
<sequence>MDFFEAIEAVKRDWLGHVRVSEDDVSPSMLRRIAAMLDYDPDSFPRGTNLPPHWFSMFCCESAMQSDIGPDGHPNKGVILPPIPLPRRMGAGRRVRMPGRLHVGDTLVKKAEVAAIEPKRARTGIICVLTMRNTYEVGNQVIAIDEFDAVYREAVPAGTTSPVNPGTPAPTDAAWTVEKHLPSPLVFRYSAVTWNAHRIHYDADYSRTEEGYPNTVQNGGLTMQLLLDAAVQNAPAHRLVSVDARLTRPIYVGDTITLSGHALTEDCRMNVWVADREGKLCAQMDLEFT</sequence>
<evidence type="ECO:0000259" key="1">
    <source>
        <dbReference type="Pfam" id="PF13452"/>
    </source>
</evidence>
<reference evidence="2 3" key="1">
    <citation type="submission" date="2021-05" db="EMBL/GenBank/DDBJ databases">
        <title>Roseococcus sp. XZZS9, whole genome shotgun sequencing project.</title>
        <authorList>
            <person name="Zhao G."/>
            <person name="Shen L."/>
        </authorList>
    </citation>
    <scope>NUCLEOTIDE SEQUENCE [LARGE SCALE GENOMIC DNA]</scope>
    <source>
        <strain evidence="2 3">XZZS9</strain>
    </source>
</reference>
<feature type="domain" description="FAS1-like dehydratase" evidence="1">
    <location>
        <begin position="81"/>
        <end position="137"/>
    </location>
</feature>
<dbReference type="InterPro" id="IPR052741">
    <property type="entry name" value="Mitochondrial_HTD2"/>
</dbReference>
<dbReference type="InterPro" id="IPR039569">
    <property type="entry name" value="FAS1-like_DH_region"/>
</dbReference>
<gene>
    <name evidence="2" type="ORF">KHU32_11185</name>
</gene>
<dbReference type="EMBL" id="JAHCDA010000002">
    <property type="protein sequence ID" value="MBS7811503.1"/>
    <property type="molecule type" value="Genomic_DNA"/>
</dbReference>
<dbReference type="RefSeq" id="WP_213670175.1">
    <property type="nucleotide sequence ID" value="NZ_JAHCDA010000002.1"/>
</dbReference>
<name>A0ABS5QG40_9PROT</name>
<dbReference type="Gene3D" id="3.10.129.10">
    <property type="entry name" value="Hotdog Thioesterase"/>
    <property type="match status" value="1"/>
</dbReference>
<keyword evidence="3" id="KW-1185">Reference proteome</keyword>
<dbReference type="PANTHER" id="PTHR28152">
    <property type="entry name" value="HYDROXYACYL-THIOESTER DEHYDRATASE TYPE 2, MITOCHONDRIAL"/>
    <property type="match status" value="1"/>
</dbReference>
<protein>
    <submittedName>
        <fullName evidence="2">MaoC family dehydratase N-terminal domain-containing protein</fullName>
    </submittedName>
</protein>